<comment type="caution">
    <text evidence="1">The sequence shown here is derived from an EMBL/GenBank/DDBJ whole genome shotgun (WGS) entry which is preliminary data.</text>
</comment>
<name>A0ABR9SBQ6_9BURK</name>
<accession>A0ABR9SBQ6</accession>
<protein>
    <recommendedName>
        <fullName evidence="3">Glycosyltransferase (GlcNAc)</fullName>
    </recommendedName>
</protein>
<keyword evidence="2" id="KW-1185">Reference proteome</keyword>
<organism evidence="1 2">
    <name type="scientific">Ramlibacter aquaticus</name>
    <dbReference type="NCBI Taxonomy" id="2780094"/>
    <lineage>
        <taxon>Bacteria</taxon>
        <taxon>Pseudomonadati</taxon>
        <taxon>Pseudomonadota</taxon>
        <taxon>Betaproteobacteria</taxon>
        <taxon>Burkholderiales</taxon>
        <taxon>Comamonadaceae</taxon>
        <taxon>Ramlibacter</taxon>
    </lineage>
</organism>
<gene>
    <name evidence="1" type="ORF">IM725_04215</name>
</gene>
<evidence type="ECO:0000313" key="2">
    <source>
        <dbReference type="Proteomes" id="UP000715965"/>
    </source>
</evidence>
<dbReference type="RefSeq" id="WP_193779324.1">
    <property type="nucleotide sequence ID" value="NZ_JADDOJ010000010.1"/>
</dbReference>
<dbReference type="PANTHER" id="PTHR34496">
    <property type="entry name" value="GLCNAC TRANSFERASE-RELATED"/>
    <property type="match status" value="1"/>
</dbReference>
<dbReference type="Proteomes" id="UP000715965">
    <property type="component" value="Unassembled WGS sequence"/>
</dbReference>
<evidence type="ECO:0000313" key="1">
    <source>
        <dbReference type="EMBL" id="MBE7939778.1"/>
    </source>
</evidence>
<dbReference type="InterPro" id="IPR021067">
    <property type="entry name" value="Glycosyltransferase"/>
</dbReference>
<dbReference type="SUPFAM" id="SSF53448">
    <property type="entry name" value="Nucleotide-diphospho-sugar transferases"/>
    <property type="match status" value="1"/>
</dbReference>
<evidence type="ECO:0008006" key="3">
    <source>
        <dbReference type="Google" id="ProtNLM"/>
    </source>
</evidence>
<proteinExistence type="predicted"/>
<dbReference type="Pfam" id="PF11397">
    <property type="entry name" value="GlcNAc"/>
    <property type="match status" value="1"/>
</dbReference>
<dbReference type="EMBL" id="JADDOJ010000010">
    <property type="protein sequence ID" value="MBE7939778.1"/>
    <property type="molecule type" value="Genomic_DNA"/>
</dbReference>
<dbReference type="PANTHER" id="PTHR34496:SF10">
    <property type="entry name" value="GLCNAC TRANSFERASE"/>
    <property type="match status" value="1"/>
</dbReference>
<dbReference type="InterPro" id="IPR029044">
    <property type="entry name" value="Nucleotide-diphossugar_trans"/>
</dbReference>
<sequence>MSVFLSIASYCDPVLGFTLARAVAMARWPERLHLGVVDQSPADWPQPDAQAHAPARLSRVRIDPVHARGPCWARAIAMSLYDGEDWFLQVDSHMDFEPGWDQTLAGWGERLLPGRPGFVLSSYPNAFVFEGERPVPRPTTRKVLAHVVKPAAQFEPGHLVLPFEAHPVETDLALTGYHLGAGCLFAPGRLVQDFPYDPWYYFHGEEQALALRLFTHGWDIVHIPGLPLYHLYNTAGAGGPARPMHWDEAEDSGRPQAWWALEQRSQARLSALIAGEPLGAYGLGTVRSLADYARLSGIDFGQRRIEARAYAAVGRPALPA</sequence>
<reference evidence="1 2" key="1">
    <citation type="submission" date="2020-10" db="EMBL/GenBank/DDBJ databases">
        <title>Draft genome of Ramlibacter aquaticus LMG 30558.</title>
        <authorList>
            <person name="Props R."/>
        </authorList>
    </citation>
    <scope>NUCLEOTIDE SEQUENCE [LARGE SCALE GENOMIC DNA]</scope>
    <source>
        <strain evidence="1 2">LMG 30558</strain>
    </source>
</reference>